<dbReference type="EMBL" id="OV696694">
    <property type="protein sequence ID" value="CAH1273005.1"/>
    <property type="molecule type" value="Genomic_DNA"/>
</dbReference>
<evidence type="ECO:0000313" key="3">
    <source>
        <dbReference type="Proteomes" id="UP000838412"/>
    </source>
</evidence>
<feature type="domain" description="Myb/SANT-like DNA-binding" evidence="1">
    <location>
        <begin position="6"/>
        <end position="93"/>
    </location>
</feature>
<protein>
    <submittedName>
        <fullName evidence="2">ZSCAN20 protein</fullName>
    </submittedName>
</protein>
<keyword evidence="3" id="KW-1185">Reference proteome</keyword>
<dbReference type="Gene3D" id="1.10.10.60">
    <property type="entry name" value="Homeodomain-like"/>
    <property type="match status" value="1"/>
</dbReference>
<dbReference type="InterPro" id="IPR044822">
    <property type="entry name" value="Myb_DNA-bind_4"/>
</dbReference>
<gene>
    <name evidence="2" type="primary">ZSCAN20</name>
    <name evidence="2" type="ORF">BLAG_LOCUS24487</name>
</gene>
<name>A0A8K0AE14_BRALA</name>
<dbReference type="Proteomes" id="UP000838412">
    <property type="component" value="Chromosome 9"/>
</dbReference>
<proteinExistence type="predicted"/>
<accession>A0A8K0AE14</accession>
<evidence type="ECO:0000313" key="2">
    <source>
        <dbReference type="EMBL" id="CAH1273005.1"/>
    </source>
</evidence>
<dbReference type="PANTHER" id="PTHR47595">
    <property type="entry name" value="HEAT SHOCK 70 KDA PROTEIN 14"/>
    <property type="match status" value="1"/>
</dbReference>
<dbReference type="Pfam" id="PF13837">
    <property type="entry name" value="Myb_DNA-bind_4"/>
    <property type="match status" value="1"/>
</dbReference>
<sequence length="229" mass="26467">MAKFSVWTTEEVKHLLSLYGNRETQKKLRGSYRNLEVYQDIAAKLASRGFNKTAHQCRMKVKNMKTKYWKTKEHNQNGTRTFKCPFYKELDAILENRKTSHEEDLEGAQAWPLRVRNDLDPTFQPNLISVSVPPGSSVYTLLLQASADDPNFTFQAEYYGSQSSHLITSINGVAACEDDRTFWRFENKKKVRFDRGVDLISVFDGDVIVFRFKRYDPPSQDDPASDCDD</sequence>
<dbReference type="AlphaFoldDB" id="A0A8K0AE14"/>
<dbReference type="Gene3D" id="2.170.130.30">
    <property type="match status" value="1"/>
</dbReference>
<organism evidence="2 3">
    <name type="scientific">Branchiostoma lanceolatum</name>
    <name type="common">Common lancelet</name>
    <name type="synonym">Amphioxus lanceolatum</name>
    <dbReference type="NCBI Taxonomy" id="7740"/>
    <lineage>
        <taxon>Eukaryota</taxon>
        <taxon>Metazoa</taxon>
        <taxon>Chordata</taxon>
        <taxon>Cephalochordata</taxon>
        <taxon>Leptocardii</taxon>
        <taxon>Amphioxiformes</taxon>
        <taxon>Branchiostomatidae</taxon>
        <taxon>Branchiostoma</taxon>
    </lineage>
</organism>
<dbReference type="OrthoDB" id="691673at2759"/>
<dbReference type="FunFam" id="1.10.10.60:FF:000032">
    <property type="entry name" value="Zinc finger and SCAN domain-containing 20"/>
    <property type="match status" value="1"/>
</dbReference>
<dbReference type="PANTHER" id="PTHR47595:SF1">
    <property type="entry name" value="MYB_SANT-LIKE DNA-BINDING DOMAIN-CONTAINING PROTEIN"/>
    <property type="match status" value="1"/>
</dbReference>
<reference evidence="2" key="1">
    <citation type="submission" date="2022-01" db="EMBL/GenBank/DDBJ databases">
        <authorList>
            <person name="Braso-Vives M."/>
        </authorList>
    </citation>
    <scope>NUCLEOTIDE SEQUENCE</scope>
</reference>
<evidence type="ECO:0000259" key="1">
    <source>
        <dbReference type="Pfam" id="PF13837"/>
    </source>
</evidence>